<evidence type="ECO:0000259" key="2">
    <source>
        <dbReference type="Pfam" id="PF13231"/>
    </source>
</evidence>
<keyword evidence="1" id="KW-0472">Membrane</keyword>
<feature type="transmembrane region" description="Helical" evidence="1">
    <location>
        <begin position="233"/>
        <end position="253"/>
    </location>
</feature>
<dbReference type="EMBL" id="LCIV01000001">
    <property type="protein sequence ID" value="KKT64350.1"/>
    <property type="molecule type" value="Genomic_DNA"/>
</dbReference>
<gene>
    <name evidence="3" type="ORF">UW57_C0001G0077</name>
</gene>
<dbReference type="AlphaFoldDB" id="A0A0G1IZ69"/>
<dbReference type="Pfam" id="PF13231">
    <property type="entry name" value="PMT_2"/>
    <property type="match status" value="1"/>
</dbReference>
<reference evidence="3 4" key="1">
    <citation type="journal article" date="2015" name="Nature">
        <title>rRNA introns, odd ribosomes, and small enigmatic genomes across a large radiation of phyla.</title>
        <authorList>
            <person name="Brown C.T."/>
            <person name="Hug L.A."/>
            <person name="Thomas B.C."/>
            <person name="Sharon I."/>
            <person name="Castelle C.J."/>
            <person name="Singh A."/>
            <person name="Wilkins M.J."/>
            <person name="Williams K.H."/>
            <person name="Banfield J.F."/>
        </authorList>
    </citation>
    <scope>NUCLEOTIDE SEQUENCE [LARGE SCALE GENOMIC DNA]</scope>
</reference>
<dbReference type="InterPro" id="IPR038731">
    <property type="entry name" value="RgtA/B/C-like"/>
</dbReference>
<feature type="transmembrane region" description="Helical" evidence="1">
    <location>
        <begin position="165"/>
        <end position="181"/>
    </location>
</feature>
<protein>
    <recommendedName>
        <fullName evidence="2">Glycosyltransferase RgtA/B/C/D-like domain-containing protein</fullName>
    </recommendedName>
</protein>
<dbReference type="Proteomes" id="UP000034652">
    <property type="component" value="Unassembled WGS sequence"/>
</dbReference>
<evidence type="ECO:0000313" key="4">
    <source>
        <dbReference type="Proteomes" id="UP000034652"/>
    </source>
</evidence>
<keyword evidence="1" id="KW-1133">Transmembrane helix</keyword>
<evidence type="ECO:0000313" key="3">
    <source>
        <dbReference type="EMBL" id="KKT64350.1"/>
    </source>
</evidence>
<proteinExistence type="predicted"/>
<feature type="transmembrane region" description="Helical" evidence="1">
    <location>
        <begin position="111"/>
        <end position="129"/>
    </location>
</feature>
<feature type="transmembrane region" description="Helical" evidence="1">
    <location>
        <begin position="71"/>
        <end position="90"/>
    </location>
</feature>
<keyword evidence="1" id="KW-0812">Transmembrane</keyword>
<dbReference type="STRING" id="1618646.UW57_C0001G0077"/>
<name>A0A0G1IZ69_9BACT</name>
<sequence length="547" mass="62282">MFKISSQKWLIFILVLAFLIRIAGVSYGLPLWLVDDEPPFVLAALKMLELKTLLPVLHLADFKTVLYYPPYFSYLYLPFFAALVAVKFLFYKGAANLFAAYLLSDLSQFFIIARVINIFVGAASVYLIYKIAKNIFADETPALFAAFFVATSLIHTAISMTSRHWLSVFFFSALVLFWLSHPDLSEKKRYFRAVFFAGLGVGVAVINSLLAILIALWYLLYEKGMALRLFKEKFFYLLYAIFGALFTLPYILYPESLGFKADITAETAKTILGAVTSPIFFTKTIAASEFILIAFAAAGLIFSFKKSRNVFWTFAAFIYAYSIIFYLVFRFEPRFFMGLLPFYVILAGYGFWESQKLISNRILANVFALILLVPLIFTLRLDWLAIKNDSRTLALTWAEANIPARSKIMVLARLTNLPTNKAAVAEQEKLDPASLRKVNLAQAEIAENSPDFKSFHALNLRDLSNESFYENIDSYVKQNHYEYLFIQLAYRDSERFKNITKNATLLKSYAGGDSRLSLAESQFIANPLGLFKISELGPRIEIYKINQ</sequence>
<feature type="transmembrane region" description="Helical" evidence="1">
    <location>
        <begin position="285"/>
        <end position="304"/>
    </location>
</feature>
<feature type="transmembrane region" description="Helical" evidence="1">
    <location>
        <begin position="193"/>
        <end position="221"/>
    </location>
</feature>
<organism evidence="3 4">
    <name type="scientific">Candidatus Giovannonibacteria bacterium GW2011_GWA1_44_29</name>
    <dbReference type="NCBI Taxonomy" id="1618646"/>
    <lineage>
        <taxon>Bacteria</taxon>
        <taxon>Candidatus Giovannoniibacteriota</taxon>
    </lineage>
</organism>
<feature type="transmembrane region" description="Helical" evidence="1">
    <location>
        <begin position="335"/>
        <end position="352"/>
    </location>
</feature>
<accession>A0A0G1IZ69</accession>
<comment type="caution">
    <text evidence="3">The sequence shown here is derived from an EMBL/GenBank/DDBJ whole genome shotgun (WGS) entry which is preliminary data.</text>
</comment>
<feature type="transmembrane region" description="Helical" evidence="1">
    <location>
        <begin position="141"/>
        <end position="158"/>
    </location>
</feature>
<feature type="transmembrane region" description="Helical" evidence="1">
    <location>
        <begin position="364"/>
        <end position="386"/>
    </location>
</feature>
<feature type="domain" description="Glycosyltransferase RgtA/B/C/D-like" evidence="2">
    <location>
        <begin position="113"/>
        <end position="251"/>
    </location>
</feature>
<evidence type="ECO:0000256" key="1">
    <source>
        <dbReference type="SAM" id="Phobius"/>
    </source>
</evidence>
<feature type="transmembrane region" description="Helical" evidence="1">
    <location>
        <begin position="311"/>
        <end position="329"/>
    </location>
</feature>